<sequence length="457" mass="51281">MLRWGNYGSDGIPHEASAHMDLVNHPRYISRLTRDTLGVILAGGSGGRLQELVRWRAKPSVYFGGKFRIIDFPISNCMNSGIRRVCVLTQYKSYSLIRHLINAWGTLRGELGEFVEVLPASQRYSKEWYAGTADAVYQNLDIIRSHRPRFVLVLAGDHVYKMDYGPMLAYHIEKGADMTVACIETPLDEARAFGVMSIDEEGRVTRFSEKPENPESMPDRPGVALASMGNYVFNTEFLFDHLIHDADNPESHHDFSMDVIPSLIGPHRVFAYPFRDPESGRQPYWRDVGTVDAFWQANMELLETHPELDLYDQEWPILTHQVQLPPAKFLFNEPGRTGMAIRSMVSGGCVISGAEVLHSLLFSKVTVHSWSHVEDSVLLPGVDVGRHCRIRRAVIDRGCKVPEGTVVGYDEAEDRRRFTVTPKGVVLITPEMLGQSIHYVRASDIGGLSSGAAEGRQ</sequence>
<feature type="binding site" evidence="9">
    <location>
        <position position="227"/>
    </location>
    <ligand>
        <name>alpha-D-glucose 1-phosphate</name>
        <dbReference type="ChEBI" id="CHEBI:58601"/>
    </ligand>
</feature>
<evidence type="ECO:0000313" key="13">
    <source>
        <dbReference type="Proteomes" id="UP000246569"/>
    </source>
</evidence>
<organism evidence="12 13">
    <name type="scientific">Plasticicumulans acidivorans</name>
    <dbReference type="NCBI Taxonomy" id="886464"/>
    <lineage>
        <taxon>Bacteria</taxon>
        <taxon>Pseudomonadati</taxon>
        <taxon>Pseudomonadota</taxon>
        <taxon>Gammaproteobacteria</taxon>
        <taxon>Candidatus Competibacteraceae</taxon>
        <taxon>Plasticicumulans</taxon>
    </lineage>
</organism>
<keyword evidence="3 9" id="KW-0808">Transferase</keyword>
<protein>
    <recommendedName>
        <fullName evidence="9">Glucose-1-phosphate adenylyltransferase</fullName>
        <ecNumber evidence="9">2.7.7.27</ecNumber>
    </recommendedName>
    <alternativeName>
        <fullName evidence="9">ADP-glucose pyrophosphorylase</fullName>
        <shortName evidence="9">ADPGlc PPase</shortName>
    </alternativeName>
    <alternativeName>
        <fullName evidence="9">ADP-glucose synthase</fullName>
    </alternativeName>
</protein>
<dbReference type="InterPro" id="IPR023049">
    <property type="entry name" value="GlgC_bac"/>
</dbReference>
<keyword evidence="13" id="KW-1185">Reference proteome</keyword>
<dbReference type="InterPro" id="IPR005836">
    <property type="entry name" value="ADP_Glu_pyroP_CS"/>
</dbReference>
<dbReference type="InterPro" id="IPR005835">
    <property type="entry name" value="NTP_transferase_dom"/>
</dbReference>
<evidence type="ECO:0000259" key="10">
    <source>
        <dbReference type="Pfam" id="PF00483"/>
    </source>
</evidence>
<keyword evidence="2 9" id="KW-0321">Glycogen metabolism</keyword>
<gene>
    <name evidence="9" type="primary">glgC</name>
    <name evidence="12" type="ORF">C7443_101247</name>
</gene>
<dbReference type="PANTHER" id="PTHR43523">
    <property type="entry name" value="GLUCOSE-1-PHOSPHATE ADENYLYLTRANSFERASE-RELATED"/>
    <property type="match status" value="1"/>
</dbReference>
<feature type="binding site" evidence="9">
    <location>
        <position position="194"/>
    </location>
    <ligand>
        <name>alpha-D-glucose 1-phosphate</name>
        <dbReference type="ChEBI" id="CHEBI:58601"/>
    </ligand>
</feature>
<comment type="function">
    <text evidence="9">Involved in the biosynthesis of ADP-glucose, a building block required for the elongation reactions to produce glycogen. Catalyzes the reaction between ATP and alpha-D-glucose 1-phosphate (G1P) to produce pyrophosphate and ADP-Glc.</text>
</comment>
<keyword evidence="8 9" id="KW-0119">Carbohydrate metabolism</keyword>
<comment type="similarity">
    <text evidence="1 9">Belongs to the bacterial/plant glucose-1-phosphate adenylyltransferase family.</text>
</comment>
<dbReference type="PANTHER" id="PTHR43523:SF2">
    <property type="entry name" value="GLUCOSE-1-PHOSPHATE ADENYLYLTRANSFERASE"/>
    <property type="match status" value="1"/>
</dbReference>
<dbReference type="SUPFAM" id="SSF51161">
    <property type="entry name" value="Trimeric LpxA-like enzymes"/>
    <property type="match status" value="1"/>
</dbReference>
<evidence type="ECO:0000256" key="5">
    <source>
        <dbReference type="ARBA" id="ARBA00022741"/>
    </source>
</evidence>
<comment type="pathway">
    <text evidence="9">Glycan biosynthesis; glycogen biosynthesis.</text>
</comment>
<dbReference type="UniPathway" id="UPA00164"/>
<dbReference type="AlphaFoldDB" id="A0A317MZN2"/>
<feature type="site" description="Could play a key role in the communication between the regulatory and the substrate sites" evidence="9">
    <location>
        <position position="90"/>
    </location>
</feature>
<dbReference type="PROSITE" id="PS00810">
    <property type="entry name" value="ADP_GLC_PYROPHOSPH_3"/>
    <property type="match status" value="1"/>
</dbReference>
<keyword evidence="5 9" id="KW-0547">Nucleotide-binding</keyword>
<evidence type="ECO:0000256" key="4">
    <source>
        <dbReference type="ARBA" id="ARBA00022695"/>
    </source>
</evidence>
<dbReference type="PROSITE" id="PS00809">
    <property type="entry name" value="ADP_GLC_PYROPHOSPH_2"/>
    <property type="match status" value="1"/>
</dbReference>
<dbReference type="SUPFAM" id="SSF53448">
    <property type="entry name" value="Nucleotide-diphospho-sugar transferases"/>
    <property type="match status" value="1"/>
</dbReference>
<dbReference type="GO" id="GO:0005524">
    <property type="term" value="F:ATP binding"/>
    <property type="evidence" value="ECO:0007669"/>
    <property type="project" value="UniProtKB-KW"/>
</dbReference>
<comment type="caution">
    <text evidence="12">The sequence shown here is derived from an EMBL/GenBank/DDBJ whole genome shotgun (WGS) entry which is preliminary data.</text>
</comment>
<keyword evidence="6 9" id="KW-0067">ATP-binding</keyword>
<evidence type="ECO:0000256" key="6">
    <source>
        <dbReference type="ARBA" id="ARBA00022840"/>
    </source>
</evidence>
<name>A0A317MZN2_9GAMM</name>
<dbReference type="CDD" id="cd02508">
    <property type="entry name" value="ADP_Glucose_PP"/>
    <property type="match status" value="1"/>
</dbReference>
<dbReference type="NCBIfam" id="TIGR02091">
    <property type="entry name" value="glgC"/>
    <property type="match status" value="1"/>
</dbReference>
<feature type="domain" description="Nucleotidyl transferase" evidence="10">
    <location>
        <begin position="38"/>
        <end position="303"/>
    </location>
</feature>
<dbReference type="GO" id="GO:0008878">
    <property type="term" value="F:glucose-1-phosphate adenylyltransferase activity"/>
    <property type="evidence" value="ECO:0007669"/>
    <property type="project" value="UniProtKB-UniRule"/>
</dbReference>
<dbReference type="CDD" id="cd04651">
    <property type="entry name" value="LbH_G1P_AT_C"/>
    <property type="match status" value="1"/>
</dbReference>
<evidence type="ECO:0000256" key="2">
    <source>
        <dbReference type="ARBA" id="ARBA00022600"/>
    </source>
</evidence>
<feature type="site" description="Could play a key role in the communication between the regulatory and the substrate sites" evidence="9">
    <location>
        <position position="128"/>
    </location>
</feature>
<dbReference type="InterPro" id="IPR011004">
    <property type="entry name" value="Trimer_LpxA-like_sf"/>
</dbReference>
<dbReference type="Pfam" id="PF24894">
    <property type="entry name" value="Hexapep_GlmU"/>
    <property type="match status" value="1"/>
</dbReference>
<dbReference type="EMBL" id="QGTJ01000001">
    <property type="protein sequence ID" value="PWV65762.1"/>
    <property type="molecule type" value="Genomic_DNA"/>
</dbReference>
<feature type="domain" description="Glucose-1-phosphate adenylyltransferase/Bifunctional protein GlmU-like C-terminal hexapeptide" evidence="11">
    <location>
        <begin position="325"/>
        <end position="428"/>
    </location>
</feature>
<dbReference type="Gene3D" id="2.160.10.10">
    <property type="entry name" value="Hexapeptide repeat proteins"/>
    <property type="match status" value="1"/>
</dbReference>
<dbReference type="GO" id="GO:0005978">
    <property type="term" value="P:glycogen biosynthetic process"/>
    <property type="evidence" value="ECO:0007669"/>
    <property type="project" value="UniProtKB-UniRule"/>
</dbReference>
<evidence type="ECO:0000256" key="1">
    <source>
        <dbReference type="ARBA" id="ARBA00010443"/>
    </source>
</evidence>
<dbReference type="Gene3D" id="3.90.550.10">
    <property type="entry name" value="Spore Coat Polysaccharide Biosynthesis Protein SpsA, Chain A"/>
    <property type="match status" value="1"/>
</dbReference>
<evidence type="ECO:0000256" key="7">
    <source>
        <dbReference type="ARBA" id="ARBA00023056"/>
    </source>
</evidence>
<feature type="binding site" evidence="9">
    <location>
        <begin position="209"/>
        <end position="210"/>
    </location>
    <ligand>
        <name>alpha-D-glucose 1-phosphate</name>
        <dbReference type="ChEBI" id="CHEBI:58601"/>
    </ligand>
</feature>
<dbReference type="NCBIfam" id="NF001947">
    <property type="entry name" value="PRK00725.1"/>
    <property type="match status" value="1"/>
</dbReference>
<comment type="subunit">
    <text evidence="9">Homotetramer.</text>
</comment>
<dbReference type="EC" id="2.7.7.27" evidence="9"/>
<feature type="binding site" evidence="9">
    <location>
        <position position="129"/>
    </location>
    <ligand>
        <name>alpha-D-glucose 1-phosphate</name>
        <dbReference type="ChEBI" id="CHEBI:58601"/>
    </ligand>
</feature>
<dbReference type="InterPro" id="IPR029044">
    <property type="entry name" value="Nucleotide-diphossugar_trans"/>
</dbReference>
<evidence type="ECO:0000256" key="3">
    <source>
        <dbReference type="ARBA" id="ARBA00022679"/>
    </source>
</evidence>
<dbReference type="HAMAP" id="MF_00624">
    <property type="entry name" value="GlgC"/>
    <property type="match status" value="1"/>
</dbReference>
<dbReference type="InterPro" id="IPR056818">
    <property type="entry name" value="GlmU/GlgC-like_hexapep"/>
</dbReference>
<reference evidence="12 13" key="1">
    <citation type="submission" date="2018-05" db="EMBL/GenBank/DDBJ databases">
        <title>Genomic Encyclopedia of Type Strains, Phase IV (KMG-IV): sequencing the most valuable type-strain genomes for metagenomic binning, comparative biology and taxonomic classification.</title>
        <authorList>
            <person name="Goeker M."/>
        </authorList>
    </citation>
    <scope>NUCLEOTIDE SEQUENCE [LARGE SCALE GENOMIC DNA]</scope>
    <source>
        <strain evidence="12 13">DSM 23606</strain>
    </source>
</reference>
<evidence type="ECO:0000256" key="9">
    <source>
        <dbReference type="HAMAP-Rule" id="MF_00624"/>
    </source>
</evidence>
<dbReference type="NCBIfam" id="NF002023">
    <property type="entry name" value="PRK00844.1"/>
    <property type="match status" value="1"/>
</dbReference>
<evidence type="ECO:0000313" key="12">
    <source>
        <dbReference type="EMBL" id="PWV65762.1"/>
    </source>
</evidence>
<dbReference type="Proteomes" id="UP000246569">
    <property type="component" value="Unassembled WGS sequence"/>
</dbReference>
<accession>A0A317MZN2</accession>
<evidence type="ECO:0000256" key="8">
    <source>
        <dbReference type="ARBA" id="ARBA00023277"/>
    </source>
</evidence>
<keyword evidence="7 9" id="KW-0320">Glycogen biosynthesis</keyword>
<evidence type="ECO:0000259" key="11">
    <source>
        <dbReference type="Pfam" id="PF24894"/>
    </source>
</evidence>
<dbReference type="InterPro" id="IPR011831">
    <property type="entry name" value="ADP-Glc_PPase"/>
</dbReference>
<proteinExistence type="inferred from homology"/>
<keyword evidence="4 9" id="KW-0548">Nucleotidyltransferase</keyword>
<dbReference type="Pfam" id="PF00483">
    <property type="entry name" value="NTP_transferase"/>
    <property type="match status" value="1"/>
</dbReference>
<comment type="catalytic activity">
    <reaction evidence="9">
        <text>alpha-D-glucose 1-phosphate + ATP + H(+) = ADP-alpha-D-glucose + diphosphate</text>
        <dbReference type="Rhea" id="RHEA:12120"/>
        <dbReference type="ChEBI" id="CHEBI:15378"/>
        <dbReference type="ChEBI" id="CHEBI:30616"/>
        <dbReference type="ChEBI" id="CHEBI:33019"/>
        <dbReference type="ChEBI" id="CHEBI:57498"/>
        <dbReference type="ChEBI" id="CHEBI:58601"/>
        <dbReference type="EC" id="2.7.7.27"/>
    </reaction>
</comment>